<dbReference type="SUPFAM" id="SSF47473">
    <property type="entry name" value="EF-hand"/>
    <property type="match status" value="1"/>
</dbReference>
<dbReference type="PROSITE" id="PS51725">
    <property type="entry name" value="ABM"/>
    <property type="match status" value="1"/>
</dbReference>
<dbReference type="InterPro" id="IPR011992">
    <property type="entry name" value="EF-hand-dom_pair"/>
</dbReference>
<dbReference type="GO" id="GO:0005783">
    <property type="term" value="C:endoplasmic reticulum"/>
    <property type="evidence" value="ECO:0007669"/>
    <property type="project" value="TreeGrafter"/>
</dbReference>
<evidence type="ECO:0008006" key="8">
    <source>
        <dbReference type="Google" id="ProtNLM"/>
    </source>
</evidence>
<dbReference type="InterPro" id="IPR039862">
    <property type="entry name" value="NECAB1/2/3"/>
</dbReference>
<evidence type="ECO:0000313" key="6">
    <source>
        <dbReference type="Ensembl" id="ENSGACP00000046849.1"/>
    </source>
</evidence>
<evidence type="ECO:0000259" key="5">
    <source>
        <dbReference type="PROSITE" id="PS51725"/>
    </source>
</evidence>
<reference evidence="6" key="3">
    <citation type="submission" date="2025-09" db="UniProtKB">
        <authorList>
            <consortium name="Ensembl"/>
        </authorList>
    </citation>
    <scope>IDENTIFICATION</scope>
</reference>
<dbReference type="InterPro" id="IPR018247">
    <property type="entry name" value="EF_Hand_1_Ca_BS"/>
</dbReference>
<dbReference type="Pfam" id="PF03992">
    <property type="entry name" value="ABM"/>
    <property type="match status" value="1"/>
</dbReference>
<reference evidence="6" key="2">
    <citation type="submission" date="2025-08" db="UniProtKB">
        <authorList>
            <consortium name="Ensembl"/>
        </authorList>
    </citation>
    <scope>IDENTIFICATION</scope>
</reference>
<dbReference type="PROSITE" id="PS00018">
    <property type="entry name" value="EF_HAND_1"/>
    <property type="match status" value="1"/>
</dbReference>
<evidence type="ECO:0000259" key="4">
    <source>
        <dbReference type="PROSITE" id="PS50222"/>
    </source>
</evidence>
<keyword evidence="1" id="KW-0479">Metal-binding</keyword>
<dbReference type="Proteomes" id="UP000007635">
    <property type="component" value="Chromosome XII"/>
</dbReference>
<dbReference type="GeneTree" id="ENSGT00950000183131"/>
<dbReference type="Pfam" id="PF13202">
    <property type="entry name" value="EF-hand_5"/>
    <property type="match status" value="1"/>
</dbReference>
<keyword evidence="2" id="KW-0106">Calcium</keyword>
<keyword evidence="7" id="KW-1185">Reference proteome</keyword>
<feature type="domain" description="ABM" evidence="5">
    <location>
        <begin position="350"/>
        <end position="438"/>
    </location>
</feature>
<evidence type="ECO:0000256" key="1">
    <source>
        <dbReference type="ARBA" id="ARBA00022723"/>
    </source>
</evidence>
<dbReference type="PANTHER" id="PTHR12178">
    <property type="entry name" value="EF-HAND DOMAIN-CONTAINING PROTEIN"/>
    <property type="match status" value="1"/>
</dbReference>
<dbReference type="SUPFAM" id="SSF54909">
    <property type="entry name" value="Dimeric alpha+beta barrel"/>
    <property type="match status" value="1"/>
</dbReference>
<evidence type="ECO:0000256" key="3">
    <source>
        <dbReference type="SAM" id="MobiDB-lite"/>
    </source>
</evidence>
<dbReference type="InterPro" id="IPR007138">
    <property type="entry name" value="ABM_dom"/>
</dbReference>
<dbReference type="Gene3D" id="3.30.70.100">
    <property type="match status" value="1"/>
</dbReference>
<dbReference type="InterPro" id="IPR002048">
    <property type="entry name" value="EF_hand_dom"/>
</dbReference>
<dbReference type="FunFam" id="1.10.238.10:FF:000490">
    <property type="entry name" value="N-terminal EF-hand calcium binding protein 3"/>
    <property type="match status" value="1"/>
</dbReference>
<dbReference type="PROSITE" id="PS50222">
    <property type="entry name" value="EF_HAND_2"/>
    <property type="match status" value="1"/>
</dbReference>
<protein>
    <recommendedName>
        <fullName evidence="8">N-terminal EF-hand calcium binding protein 3</fullName>
    </recommendedName>
</protein>
<dbReference type="GO" id="GO:0042984">
    <property type="term" value="P:regulation of amyloid precursor protein biosynthetic process"/>
    <property type="evidence" value="ECO:0007669"/>
    <property type="project" value="TreeGrafter"/>
</dbReference>
<dbReference type="AlphaFoldDB" id="A0AAQ4Q6K9"/>
<feature type="region of interest" description="Disordered" evidence="3">
    <location>
        <begin position="44"/>
        <end position="75"/>
    </location>
</feature>
<dbReference type="GO" id="GO:0005509">
    <property type="term" value="F:calcium ion binding"/>
    <property type="evidence" value="ECO:0007669"/>
    <property type="project" value="InterPro"/>
</dbReference>
<feature type="domain" description="EF-hand" evidence="4">
    <location>
        <begin position="123"/>
        <end position="158"/>
    </location>
</feature>
<reference evidence="6 7" key="1">
    <citation type="journal article" date="2021" name="G3 (Bethesda)">
        <title>Improved contiguity of the threespine stickleback genome using long-read sequencing.</title>
        <authorList>
            <person name="Nath S."/>
            <person name="Shaw D.E."/>
            <person name="White M.A."/>
        </authorList>
    </citation>
    <scope>NUCLEOTIDE SEQUENCE [LARGE SCALE GENOMIC DNA]</scope>
    <source>
        <strain evidence="6 7">Lake Benthic</strain>
    </source>
</reference>
<proteinExistence type="predicted"/>
<dbReference type="PANTHER" id="PTHR12178:SF3">
    <property type="entry name" value="N-TERMINAL EF-HAND CALCIUM-BINDING PROTEIN 3"/>
    <property type="match status" value="1"/>
</dbReference>
<dbReference type="Ensembl" id="ENSGACT00000043670.1">
    <property type="protein sequence ID" value="ENSGACP00000046849.1"/>
    <property type="gene ID" value="ENSGACG00000006835.2"/>
</dbReference>
<dbReference type="Gene3D" id="1.10.238.10">
    <property type="entry name" value="EF-hand"/>
    <property type="match status" value="1"/>
</dbReference>
<organism evidence="6 7">
    <name type="scientific">Gasterosteus aculeatus aculeatus</name>
    <name type="common">three-spined stickleback</name>
    <dbReference type="NCBI Taxonomy" id="481459"/>
    <lineage>
        <taxon>Eukaryota</taxon>
        <taxon>Metazoa</taxon>
        <taxon>Chordata</taxon>
        <taxon>Craniata</taxon>
        <taxon>Vertebrata</taxon>
        <taxon>Euteleostomi</taxon>
        <taxon>Actinopterygii</taxon>
        <taxon>Neopterygii</taxon>
        <taxon>Teleostei</taxon>
        <taxon>Neoteleostei</taxon>
        <taxon>Acanthomorphata</taxon>
        <taxon>Eupercaria</taxon>
        <taxon>Perciformes</taxon>
        <taxon>Cottioidei</taxon>
        <taxon>Gasterosteales</taxon>
        <taxon>Gasterosteidae</taxon>
        <taxon>Gasterosteus</taxon>
    </lineage>
</organism>
<dbReference type="InterPro" id="IPR011008">
    <property type="entry name" value="Dimeric_a/b-barrel"/>
</dbReference>
<name>A0AAQ4Q6K9_GASAC</name>
<evidence type="ECO:0000256" key="2">
    <source>
        <dbReference type="ARBA" id="ARBA00022837"/>
    </source>
</evidence>
<sequence>MLNDCGHFYSEVLVVKKVAHLMNRRRWSRRGGVSILLLSPRAGKQAGSISSRHHPPPPPPSTATTRFRSHGTHGQGRFRYRKHRFASTAAKMLACAEMITMCLQSAKHDHLRKQQELCHNHNQGISLFHDIFRRADKNDDGKLSVEEFQSYFTDGILTDSQMQELYCSIDRQQTDNLDIDKLSEYFSPHLGEYVNVLSALDKLNVAILKAMDKTKEEYQGSSVLGQFVTRFLLRETSTQLQSLQSSMDCAMEAVHEPGCTERRILKKPEDLPVQRMTKRPGRRIQKNMCLSPTDPYSGMLTTGVSVEPDNHWGSQINQLEQLMDKLEYESPHLEPLKEDTLAGTYKSNILLVQRQMSVKEKDVEQFQQALKVYTDTTSSQLDNLHVSIQNLPDRSCFIMYEFWQDRLSWMSYLQSSISKTFQRCVIDSLEEPEMVSTMLLPASWWIMNNN</sequence>
<dbReference type="FunFam" id="3.30.70.100:FF:000063">
    <property type="entry name" value="N-terminal EF-hand calcium-binding protein 1-like"/>
    <property type="match status" value="1"/>
</dbReference>
<dbReference type="GO" id="GO:0000137">
    <property type="term" value="C:Golgi cis cisterna"/>
    <property type="evidence" value="ECO:0007669"/>
    <property type="project" value="TreeGrafter"/>
</dbReference>
<accession>A0AAQ4Q6K9</accession>
<evidence type="ECO:0000313" key="7">
    <source>
        <dbReference type="Proteomes" id="UP000007635"/>
    </source>
</evidence>